<accession>A0A9X1S9I3</accession>
<keyword evidence="4" id="KW-1185">Reference proteome</keyword>
<dbReference type="SMART" id="SM00347">
    <property type="entry name" value="HTH_MARR"/>
    <property type="match status" value="1"/>
</dbReference>
<dbReference type="PROSITE" id="PS50995">
    <property type="entry name" value="HTH_MARR_2"/>
    <property type="match status" value="1"/>
</dbReference>
<dbReference type="PANTHER" id="PTHR33164:SF103">
    <property type="entry name" value="REGULATORY PROTEIN MARR"/>
    <property type="match status" value="1"/>
</dbReference>
<dbReference type="Proteomes" id="UP000829758">
    <property type="component" value="Chromosome"/>
</dbReference>
<dbReference type="PANTHER" id="PTHR33164">
    <property type="entry name" value="TRANSCRIPTIONAL REGULATOR, MARR FAMILY"/>
    <property type="match status" value="1"/>
</dbReference>
<dbReference type="Gene3D" id="1.10.10.10">
    <property type="entry name" value="Winged helix-like DNA-binding domain superfamily/Winged helix DNA-binding domain"/>
    <property type="match status" value="1"/>
</dbReference>
<gene>
    <name evidence="2" type="ORF">LJ755_13220</name>
    <name evidence="3" type="ORF">MUK71_02205</name>
</gene>
<dbReference type="InterPro" id="IPR036390">
    <property type="entry name" value="WH_DNA-bd_sf"/>
</dbReference>
<evidence type="ECO:0000313" key="2">
    <source>
        <dbReference type="EMBL" id="MCC3273685.1"/>
    </source>
</evidence>
<organism evidence="2 5">
    <name type="scientific">Arthrobacter zhangbolii</name>
    <dbReference type="NCBI Taxonomy" id="2886936"/>
    <lineage>
        <taxon>Bacteria</taxon>
        <taxon>Bacillati</taxon>
        <taxon>Actinomycetota</taxon>
        <taxon>Actinomycetes</taxon>
        <taxon>Micrococcales</taxon>
        <taxon>Micrococcaceae</taxon>
        <taxon>Arthrobacter</taxon>
    </lineage>
</organism>
<dbReference type="RefSeq" id="WP_227905077.1">
    <property type="nucleotide sequence ID" value="NZ_CP094984.1"/>
</dbReference>
<dbReference type="EMBL" id="JAJFZT010000008">
    <property type="protein sequence ID" value="MCC3273685.1"/>
    <property type="molecule type" value="Genomic_DNA"/>
</dbReference>
<dbReference type="EMBL" id="CP094984">
    <property type="protein sequence ID" value="UON92489.1"/>
    <property type="molecule type" value="Genomic_DNA"/>
</dbReference>
<dbReference type="SUPFAM" id="SSF46785">
    <property type="entry name" value="Winged helix' DNA-binding domain"/>
    <property type="match status" value="1"/>
</dbReference>
<name>A0A9X1S9I3_9MICC</name>
<evidence type="ECO:0000313" key="5">
    <source>
        <dbReference type="Proteomes" id="UP001155145"/>
    </source>
</evidence>
<dbReference type="InterPro" id="IPR000835">
    <property type="entry name" value="HTH_MarR-typ"/>
</dbReference>
<sequence length="162" mass="17651">MSEGSGGTSNEQQERERILRDLEDLADSLQSSSVPTFLDPLLSTDLTVRQLKVLTILVTSEEGATGRGLSESFGVSMASMSGLIDRLVAQGVAVRSEDPRDARVRRVKATELGRSVVRRLVSGRPELNFDILARLALEDLRALEQGMRAVDAEVNRGTDSPR</sequence>
<dbReference type="Pfam" id="PF12802">
    <property type="entry name" value="MarR_2"/>
    <property type="match status" value="1"/>
</dbReference>
<dbReference type="AlphaFoldDB" id="A0A9X1S9I3"/>
<dbReference type="GO" id="GO:0006950">
    <property type="term" value="P:response to stress"/>
    <property type="evidence" value="ECO:0007669"/>
    <property type="project" value="TreeGrafter"/>
</dbReference>
<evidence type="ECO:0000259" key="1">
    <source>
        <dbReference type="PROSITE" id="PS50995"/>
    </source>
</evidence>
<feature type="domain" description="HTH marR-type" evidence="1">
    <location>
        <begin position="15"/>
        <end position="152"/>
    </location>
</feature>
<dbReference type="InterPro" id="IPR036388">
    <property type="entry name" value="WH-like_DNA-bd_sf"/>
</dbReference>
<dbReference type="Proteomes" id="UP001155145">
    <property type="component" value="Unassembled WGS sequence"/>
</dbReference>
<protein>
    <submittedName>
        <fullName evidence="2">MarR family transcriptional regulator</fullName>
    </submittedName>
</protein>
<proteinExistence type="predicted"/>
<dbReference type="GO" id="GO:0003700">
    <property type="term" value="F:DNA-binding transcription factor activity"/>
    <property type="evidence" value="ECO:0007669"/>
    <property type="project" value="InterPro"/>
</dbReference>
<dbReference type="InterPro" id="IPR039422">
    <property type="entry name" value="MarR/SlyA-like"/>
</dbReference>
<evidence type="ECO:0000313" key="4">
    <source>
        <dbReference type="Proteomes" id="UP000829758"/>
    </source>
</evidence>
<evidence type="ECO:0000313" key="3">
    <source>
        <dbReference type="EMBL" id="UON92489.1"/>
    </source>
</evidence>
<reference evidence="2" key="1">
    <citation type="submission" date="2021-10" db="EMBL/GenBank/DDBJ databases">
        <title>Novel species in genus Arthrobacter.</title>
        <authorList>
            <person name="Liu Y."/>
        </authorList>
    </citation>
    <scope>NUCLEOTIDE SEQUENCE</scope>
    <source>
        <strain evidence="2">Zg-Y462</strain>
        <strain evidence="4">zg-Y462</strain>
    </source>
</reference>